<evidence type="ECO:0000313" key="3">
    <source>
        <dbReference type="Proteomes" id="UP001152795"/>
    </source>
</evidence>
<feature type="region of interest" description="Disordered" evidence="1">
    <location>
        <begin position="877"/>
        <end position="899"/>
    </location>
</feature>
<evidence type="ECO:0000313" key="2">
    <source>
        <dbReference type="EMBL" id="CAB3985319.1"/>
    </source>
</evidence>
<comment type="caution">
    <text evidence="2">The sequence shown here is derived from an EMBL/GenBank/DDBJ whole genome shotgun (WGS) entry which is preliminary data.</text>
</comment>
<evidence type="ECO:0000256" key="1">
    <source>
        <dbReference type="SAM" id="MobiDB-lite"/>
    </source>
</evidence>
<accession>A0A6S7G8A3</accession>
<keyword evidence="3" id="KW-1185">Reference proteome</keyword>
<reference evidence="2" key="1">
    <citation type="submission" date="2020-04" db="EMBL/GenBank/DDBJ databases">
        <authorList>
            <person name="Alioto T."/>
            <person name="Alioto T."/>
            <person name="Gomez Garrido J."/>
        </authorList>
    </citation>
    <scope>NUCLEOTIDE SEQUENCE</scope>
    <source>
        <strain evidence="2">A484AB</strain>
    </source>
</reference>
<protein>
    <submittedName>
        <fullName evidence="2">Uncharacterized protein</fullName>
    </submittedName>
</protein>
<feature type="compositionally biased region" description="Basic and acidic residues" evidence="1">
    <location>
        <begin position="883"/>
        <end position="899"/>
    </location>
</feature>
<dbReference type="Proteomes" id="UP001152795">
    <property type="component" value="Unassembled WGS sequence"/>
</dbReference>
<dbReference type="EMBL" id="CACRXK020000857">
    <property type="protein sequence ID" value="CAB3985319.1"/>
    <property type="molecule type" value="Genomic_DNA"/>
</dbReference>
<dbReference type="SUPFAM" id="SSF88723">
    <property type="entry name" value="PIN domain-like"/>
    <property type="match status" value="1"/>
</dbReference>
<sequence>MDGSRCFLPVCHGGGEEKRFTERGIHKLISCAHSRGDVDTKAKLQDIIDVDGNAASIVCHKGCYCTYTSKEKINRVKNSLKRKAEGECVRVATRSFQAQADDNGAFCYKRDCIFCGDECLPKDDKHPDRWDRFRECMTHERYDKEHNPLQSMKDVILEVAEQRNDDIARRVKLHIGFVSDLPSAECKYHVRCYNSFMKIPKYADLPTGNVDDNALKQVIEFLNGNRYKIWNSVELHCLYSDLGGKLSRREMFKKLTDCIDKDVLVIRVDGCATLVGYRESIAKTLKVVQVVETDEKSSDSLLRKIKREARSVKYNSANYDLSEFTRANTIKATSPTLLTLISDLVSGGEVTKKSLSLSQSIQSHITGTRNQTTLGLGVKLQHRYGSSELIKLLHEHGFISTYDEVLRFRKSAARFLGDNAPILHQFMGLSRSVGIIFAWFDNLDLQVFTPNGRRSTHVLSHEFQQPHPAGILEYGRAKPGESNLIIPRLSKKAAQSRNSNSSSGSLSLQHYTGKVKVNPPTVQVTSGISCEEIRARQTSLVTAQEKDIKWLNTLNTQSEAMEWSGFNNLESRNHESEKKPASTYMFGPLIDAKASHPDTVLTSLEYLKKSLTDMGMTYAHISVDLQLYIVSCQIKWNDVDRFKNVILRPGIMHTVQSFCGCIGKLMRGSGIETLISSAFGGLTGIINGKSWVRSMRAYRMVSTSILQSYLLNNGPTTFQDLSNYLDVCRQHPTGKLWIDNLLIPTMLIHQLLRSEREGDFHLQQLTLERMLPYFFVAGHHNYARYLTHHLLEMHYLLPPMAKAELISGAFVCRHQEGIWNGVSSDQFGEQTAIRIGKGGLKGMTLSPEMVAEWIDSFPITAYISDTMQHLYPADASETRNVPRHKEEGQKRREMDADDRRRISIELSKMSHPLENQSPHLYNIANGSFAPPESQINVAESVSIGKKMVSEFRASLPSGFHATISSPLKTMENIKKGVKVGDKTIFDLETIFLRLLTIGQQRQMELAPIFQYELCPIPPSLIDEYGCLRKGSKAPLAHKLCVQTARPCPPDLTIVDVSQLLYRIVWPCRGDASIIVESIKTRLSSRPGKKVLVFDKYHDISAKDHERMRRAGLGSINYDLTINTPLPKRDAIMRNKHNKLQLSKVLSTYNFGKDVTVESRSDGIFAHDEADITMISYLLMAVKSGTEVVRVLSDDTDVFVLLVYWVYRHQIQATVHMERWDGTVWDINKTCDQLGPKCLQILGMHNLTGSDTTSYLFGKGKVSALKILMAGDFPELNSALGELDASHEQLVQVGQTFFCALYGQKPGTTMSETRYRIYTRKSGKLPKLMSLPPTEQNLFLHILRAHLQTILGKSADKPGPPELDITKFGWEIKDDIPVPAIANQLPGPTELMDVVRCNCKAVGKACATGSCSCHHSKISCTVYCACACSDECFNPFKMDDEVESNGGEVEG</sequence>
<gene>
    <name evidence="2" type="ORF">PACLA_8A007649</name>
</gene>
<organism evidence="2 3">
    <name type="scientific">Paramuricea clavata</name>
    <name type="common">Red gorgonian</name>
    <name type="synonym">Violescent sea-whip</name>
    <dbReference type="NCBI Taxonomy" id="317549"/>
    <lineage>
        <taxon>Eukaryota</taxon>
        <taxon>Metazoa</taxon>
        <taxon>Cnidaria</taxon>
        <taxon>Anthozoa</taxon>
        <taxon>Octocorallia</taxon>
        <taxon>Malacalcyonacea</taxon>
        <taxon>Plexauridae</taxon>
        <taxon>Paramuricea</taxon>
    </lineage>
</organism>
<dbReference type="PANTHER" id="PTHR47018">
    <property type="entry name" value="CXC DOMAIN-CONTAINING PROTEIN-RELATED"/>
    <property type="match status" value="1"/>
</dbReference>
<name>A0A6S7G8A3_PARCT</name>
<proteinExistence type="predicted"/>
<dbReference type="OrthoDB" id="7428225at2759"/>
<dbReference type="InterPro" id="IPR029060">
    <property type="entry name" value="PIN-like_dom_sf"/>
</dbReference>
<dbReference type="PANTHER" id="PTHR47018:SF3">
    <property type="entry name" value="MYCBP-ASSOCIATED PROTEIN"/>
    <property type="match status" value="1"/>
</dbReference>